<dbReference type="Proteomes" id="UP000285112">
    <property type="component" value="Unassembled WGS sequence"/>
</dbReference>
<dbReference type="GO" id="GO:0016787">
    <property type="term" value="F:hydrolase activity"/>
    <property type="evidence" value="ECO:0007669"/>
    <property type="project" value="UniProtKB-KW"/>
</dbReference>
<evidence type="ECO:0000256" key="1">
    <source>
        <dbReference type="ARBA" id="ARBA00006625"/>
    </source>
</evidence>
<gene>
    <name evidence="4" type="ORF">D5S19_02045</name>
</gene>
<keyword evidence="2 4" id="KW-0378">Hydrolase</keyword>
<dbReference type="PANTHER" id="PTHR35527">
    <property type="entry name" value="CHOLOYLGLYCINE HYDROLASE"/>
    <property type="match status" value="1"/>
</dbReference>
<dbReference type="CDD" id="cd01902">
    <property type="entry name" value="Ntn_CGH"/>
    <property type="match status" value="1"/>
</dbReference>
<dbReference type="InterPro" id="IPR029055">
    <property type="entry name" value="Ntn_hydrolases_N"/>
</dbReference>
<sequence length="353" mass="39434">MLRLDTVPCPQTGEYRRTGHQKLHRTVRLSGMCTRFLWSSMGEPGKGNVLVGRSMDWYQDTQTNLAVRPRGVERQSIPSDPDDRGGFSWTSEYGSVVALMYGQAVVDGVNEKGLQACGLYLSESDYGIRDQNRKGLELYSAIQCLLDRFDTVAAAVTWIVDSDVQLIEMSLGEKPGTGHIALADLSGDSAIVEFLDGKASVHHGPEYTVMANSPVYAEQLELVKEYPPYNDNNTLPGGTESPERFARAVYYSTMLPPTEETREATAYAFSVIRNASAPFGTVDVIRPNISTTRWRTVTDLTERRYFFESTTSPNVVWIELDQLNFDTLNEERQLDLVNEPDRVGDVTEEFTAV</sequence>
<feature type="domain" description="Choloylglycine hydrolase/NAAA C-terminal" evidence="3">
    <location>
        <begin position="44"/>
        <end position="328"/>
    </location>
</feature>
<dbReference type="EMBL" id="QZFV01000021">
    <property type="protein sequence ID" value="RJQ91268.1"/>
    <property type="molecule type" value="Genomic_DNA"/>
</dbReference>
<protein>
    <submittedName>
        <fullName evidence="4">Linear amide C-N hydrolase</fullName>
    </submittedName>
</protein>
<dbReference type="AlphaFoldDB" id="A0A419IAY4"/>
<evidence type="ECO:0000259" key="3">
    <source>
        <dbReference type="Pfam" id="PF02275"/>
    </source>
</evidence>
<organism evidence="4 5">
    <name type="scientific">Amycolatopsis panacis</name>
    <dbReference type="NCBI Taxonomy" id="2340917"/>
    <lineage>
        <taxon>Bacteria</taxon>
        <taxon>Bacillati</taxon>
        <taxon>Actinomycetota</taxon>
        <taxon>Actinomycetes</taxon>
        <taxon>Pseudonocardiales</taxon>
        <taxon>Pseudonocardiaceae</taxon>
        <taxon>Amycolatopsis</taxon>
    </lineage>
</organism>
<dbReference type="Pfam" id="PF02275">
    <property type="entry name" value="CBAH"/>
    <property type="match status" value="1"/>
</dbReference>
<dbReference type="InterPro" id="IPR029132">
    <property type="entry name" value="CBAH/NAAA_C"/>
</dbReference>
<evidence type="ECO:0000256" key="2">
    <source>
        <dbReference type="ARBA" id="ARBA00022801"/>
    </source>
</evidence>
<accession>A0A419IAY4</accession>
<keyword evidence="5" id="KW-1185">Reference proteome</keyword>
<dbReference type="Gene3D" id="3.60.60.10">
    <property type="entry name" value="Penicillin V Acylase, Chain A"/>
    <property type="match status" value="1"/>
</dbReference>
<comment type="similarity">
    <text evidence="1">Belongs to the peptidase C59 family.</text>
</comment>
<comment type="caution">
    <text evidence="4">The sequence shown here is derived from an EMBL/GenBank/DDBJ whole genome shotgun (WGS) entry which is preliminary data.</text>
</comment>
<reference evidence="4 5" key="1">
    <citation type="submission" date="2018-09" db="EMBL/GenBank/DDBJ databases">
        <title>YIM PH 21725 draft genome.</title>
        <authorList>
            <person name="Miao C."/>
        </authorList>
    </citation>
    <scope>NUCLEOTIDE SEQUENCE [LARGE SCALE GENOMIC DNA]</scope>
    <source>
        <strain evidence="5">YIM PH21725</strain>
    </source>
</reference>
<name>A0A419IAY4_9PSEU</name>
<dbReference type="PANTHER" id="PTHR35527:SF2">
    <property type="entry name" value="HYDROLASE"/>
    <property type="match status" value="1"/>
</dbReference>
<evidence type="ECO:0000313" key="4">
    <source>
        <dbReference type="EMBL" id="RJQ91268.1"/>
    </source>
</evidence>
<evidence type="ECO:0000313" key="5">
    <source>
        <dbReference type="Proteomes" id="UP000285112"/>
    </source>
</evidence>
<dbReference type="SUPFAM" id="SSF56235">
    <property type="entry name" value="N-terminal nucleophile aminohydrolases (Ntn hydrolases)"/>
    <property type="match status" value="1"/>
</dbReference>
<dbReference type="InterPro" id="IPR052193">
    <property type="entry name" value="Peptidase_C59"/>
</dbReference>
<proteinExistence type="inferred from homology"/>